<organism evidence="1">
    <name type="scientific">marine sediment metagenome</name>
    <dbReference type="NCBI Taxonomy" id="412755"/>
    <lineage>
        <taxon>unclassified sequences</taxon>
        <taxon>metagenomes</taxon>
        <taxon>ecological metagenomes</taxon>
    </lineage>
</organism>
<sequence length="60" mass="7140">MEGTKKLTQVQKAYFIKRIDEITAQKMSEVRKTRVTVSQVRDDFVYYAPTYQIHTVLERT</sequence>
<proteinExistence type="predicted"/>
<evidence type="ECO:0000313" key="1">
    <source>
        <dbReference type="EMBL" id="KKK89574.1"/>
    </source>
</evidence>
<protein>
    <submittedName>
        <fullName evidence="1">Uncharacterized protein</fullName>
    </submittedName>
</protein>
<accession>A0A0F9BG04</accession>
<name>A0A0F9BG04_9ZZZZ</name>
<reference evidence="1" key="1">
    <citation type="journal article" date="2015" name="Nature">
        <title>Complex archaea that bridge the gap between prokaryotes and eukaryotes.</title>
        <authorList>
            <person name="Spang A."/>
            <person name="Saw J.H."/>
            <person name="Jorgensen S.L."/>
            <person name="Zaremba-Niedzwiedzka K."/>
            <person name="Martijn J."/>
            <person name="Lind A.E."/>
            <person name="van Eijk R."/>
            <person name="Schleper C."/>
            <person name="Guy L."/>
            <person name="Ettema T.J."/>
        </authorList>
    </citation>
    <scope>NUCLEOTIDE SEQUENCE</scope>
</reference>
<dbReference type="AlphaFoldDB" id="A0A0F9BG04"/>
<dbReference type="EMBL" id="LAZR01049466">
    <property type="protein sequence ID" value="KKK89574.1"/>
    <property type="molecule type" value="Genomic_DNA"/>
</dbReference>
<gene>
    <name evidence="1" type="ORF">LCGC14_2731720</name>
</gene>
<comment type="caution">
    <text evidence="1">The sequence shown here is derived from an EMBL/GenBank/DDBJ whole genome shotgun (WGS) entry which is preliminary data.</text>
</comment>